<evidence type="ECO:0000313" key="6">
    <source>
        <dbReference type="EMBL" id="ONG38158.1"/>
    </source>
</evidence>
<dbReference type="Gene3D" id="3.40.50.1980">
    <property type="entry name" value="Nitrogenase molybdenum iron protein domain"/>
    <property type="match status" value="2"/>
</dbReference>
<evidence type="ECO:0000256" key="1">
    <source>
        <dbReference type="ARBA" id="ARBA00011028"/>
    </source>
</evidence>
<keyword evidence="3" id="KW-0813">Transport</keyword>
<proteinExistence type="inferred from homology"/>
<comment type="similarity">
    <text evidence="1">Belongs to the bacterial solute-binding protein 9 family.</text>
</comment>
<comment type="caution">
    <text evidence="6">The sequence shown here is derived from an EMBL/GenBank/DDBJ whole genome shotgun (WGS) entry which is preliminary data.</text>
</comment>
<evidence type="ECO:0000313" key="7">
    <source>
        <dbReference type="Proteomes" id="UP000192132"/>
    </source>
</evidence>
<keyword evidence="7" id="KW-1185">Reference proteome</keyword>
<dbReference type="SUPFAM" id="SSF53807">
    <property type="entry name" value="Helical backbone' metal receptor"/>
    <property type="match status" value="1"/>
</dbReference>
<dbReference type="Proteomes" id="UP000192132">
    <property type="component" value="Unassembled WGS sequence"/>
</dbReference>
<evidence type="ECO:0000256" key="3">
    <source>
        <dbReference type="ARBA" id="ARBA00022448"/>
    </source>
</evidence>
<gene>
    <name evidence="6" type="ORF">BKE30_13095</name>
</gene>
<dbReference type="InterPro" id="IPR006127">
    <property type="entry name" value="ZnuA-like"/>
</dbReference>
<keyword evidence="5" id="KW-0862">Zinc</keyword>
<protein>
    <recommendedName>
        <fullName evidence="2">High-affinity zinc uptake system protein ZnuA</fullName>
    </recommendedName>
</protein>
<sequence length="261" mass="29461">MVVTTHPLYLIAQAVTQGIEKPVLLLPPNQSGHDVQLRPADRQRLKQANFVLWFGAQYEAPLASVLKGQPNAMALFDLKAFKRLPLRDAQGKIFANSLDPHLWLEPANAVGIAHAIAAVRARQFPQYASRYQHNAQAFGQRLMAQANQYRSPVARPYWAYHDAYQYLERSLNLNFKGSLTVEHDLPPTIRQLAWLQQQRPQLKNGTIYPMCLLAEGHADPATLKRLHPVKVQTIDEIMSGEQDFVVGWQKLAQDIAVCVKT</sequence>
<dbReference type="STRING" id="1907941.BKE30_13095"/>
<evidence type="ECO:0000256" key="4">
    <source>
        <dbReference type="ARBA" id="ARBA00022729"/>
    </source>
</evidence>
<dbReference type="PANTHER" id="PTHR42953">
    <property type="entry name" value="HIGH-AFFINITY ZINC UPTAKE SYSTEM PROTEIN ZNUA-RELATED"/>
    <property type="match status" value="1"/>
</dbReference>
<organism evidence="6 7">
    <name type="scientific">Alkanindiges hydrocarboniclasticus</name>
    <dbReference type="NCBI Taxonomy" id="1907941"/>
    <lineage>
        <taxon>Bacteria</taxon>
        <taxon>Pseudomonadati</taxon>
        <taxon>Pseudomonadota</taxon>
        <taxon>Gammaproteobacteria</taxon>
        <taxon>Moraxellales</taxon>
        <taxon>Moraxellaceae</taxon>
        <taxon>Alkanindiges</taxon>
    </lineage>
</organism>
<dbReference type="GO" id="GO:0006829">
    <property type="term" value="P:zinc ion transport"/>
    <property type="evidence" value="ECO:0007669"/>
    <property type="project" value="UniProtKB-KW"/>
</dbReference>
<evidence type="ECO:0000256" key="5">
    <source>
        <dbReference type="ARBA" id="ARBA00022906"/>
    </source>
</evidence>
<accession>A0A1S8CS00</accession>
<dbReference type="EMBL" id="MLCN01000037">
    <property type="protein sequence ID" value="ONG38158.1"/>
    <property type="molecule type" value="Genomic_DNA"/>
</dbReference>
<evidence type="ECO:0000256" key="2">
    <source>
        <dbReference type="ARBA" id="ARBA00015915"/>
    </source>
</evidence>
<name>A0A1S8CS00_9GAMM</name>
<dbReference type="AlphaFoldDB" id="A0A1S8CS00"/>
<keyword evidence="4" id="KW-0732">Signal</keyword>
<dbReference type="GO" id="GO:0046872">
    <property type="term" value="F:metal ion binding"/>
    <property type="evidence" value="ECO:0007669"/>
    <property type="project" value="InterPro"/>
</dbReference>
<reference evidence="6 7" key="1">
    <citation type="submission" date="2016-10" db="EMBL/GenBank/DDBJ databases">
        <title>Draft Genome sequence of Alkanindiges sp. strain H1.</title>
        <authorList>
            <person name="Subhash Y."/>
            <person name="Lee S."/>
        </authorList>
    </citation>
    <scope>NUCLEOTIDE SEQUENCE [LARGE SCALE GENOMIC DNA]</scope>
    <source>
        <strain evidence="6 7">H1</strain>
    </source>
</reference>
<keyword evidence="5" id="KW-0864">Zinc transport</keyword>
<dbReference type="InterPro" id="IPR050492">
    <property type="entry name" value="Bact_metal-bind_prot9"/>
</dbReference>
<dbReference type="PANTHER" id="PTHR42953:SF3">
    <property type="entry name" value="HIGH-AFFINITY ZINC UPTAKE SYSTEM PROTEIN ZNUA"/>
    <property type="match status" value="1"/>
</dbReference>
<dbReference type="Pfam" id="PF01297">
    <property type="entry name" value="ZnuA"/>
    <property type="match status" value="1"/>
</dbReference>
<keyword evidence="5" id="KW-0406">Ion transport</keyword>